<evidence type="ECO:0000256" key="3">
    <source>
        <dbReference type="ARBA" id="ARBA00022431"/>
    </source>
</evidence>
<evidence type="ECO:0000256" key="4">
    <source>
        <dbReference type="ARBA" id="ARBA00022561"/>
    </source>
</evidence>
<comment type="subcellular location">
    <subcellularLocation>
        <location evidence="1 6">Virion</location>
    </subcellularLocation>
</comment>
<keyword evidence="3 6" id="KW-1140">T=1 icosahedral capsid protein</keyword>
<organism evidence="7">
    <name type="scientific">Betatorquevirus 004A</name>
    <dbReference type="NCBI Taxonomy" id="3163405"/>
    <lineage>
        <taxon>Viruses</taxon>
        <taxon>Monodnaviria</taxon>
        <taxon>Shotokuvirae</taxon>
        <taxon>Commensaviricota</taxon>
        <taxon>Cardeaviricetes</taxon>
        <taxon>Sanitavirales</taxon>
        <taxon>Anelloviridae</taxon>
        <taxon>Betatorquevirus</taxon>
    </lineage>
</organism>
<evidence type="ECO:0000256" key="1">
    <source>
        <dbReference type="ARBA" id="ARBA00004328"/>
    </source>
</evidence>
<evidence type="ECO:0000256" key="5">
    <source>
        <dbReference type="ARBA" id="ARBA00022844"/>
    </source>
</evidence>
<accession>A0AAU7STJ7</accession>
<evidence type="ECO:0000313" key="7">
    <source>
        <dbReference type="EMBL" id="XBU06707.1"/>
    </source>
</evidence>
<comment type="function">
    <text evidence="6">Self-assembles to form an icosahedral capsid.</text>
</comment>
<dbReference type="InterPro" id="IPR004219">
    <property type="entry name" value="TTvirus_Unk"/>
</dbReference>
<keyword evidence="5 6" id="KW-0946">Virion</keyword>
<keyword evidence="4 6" id="KW-0167">Capsid protein</keyword>
<reference evidence="7" key="1">
    <citation type="submission" date="2024-05" db="EMBL/GenBank/DDBJ databases">
        <authorList>
            <person name="Laubscher F."/>
            <person name="Chudzinski V."/>
            <person name="Cordey S."/>
            <person name="Hosszu-Fellous K."/>
            <person name="Kaiser L."/>
        </authorList>
    </citation>
    <scope>NUCLEOTIDE SEQUENCE</scope>
    <source>
        <strain evidence="7">1106D1-8</strain>
    </source>
</reference>
<evidence type="ECO:0000256" key="2">
    <source>
        <dbReference type="ARBA" id="ARBA00006131"/>
    </source>
</evidence>
<sequence>MPYYRRWRKRRYWRHRRPRPYRRRPRKIIRRRYRRPYYWVRRRRFLKKLFKITLKQFQPKKVIKCKIQGEICLFQAGKGLIFQNYAQYQDSFVPEGEPGGGGWSALVFNLGGLYQENQKLHNRWSKSNKGLPLARYTGCKFKFWRSWDTDYIIHWQTCPPMTDTELLHLNAQPFMTMLTKNHFIVPNLTRPPYTKKPYFTKKFPPPSQITNKWYFQQDLCNTGLLLLTTSAMSLDQWFLPNNELSNNITLTALNTTFFQNSNFQVRGTRGYQPKPNLYIYGQGNGTSDPHWNELIYLGNAEWYQEGNKMTNENLNTFTAWGNIFHEQHIHADTRVYYSTTFPTTQSLTKEATNITKLDYIYHACRYNPNRDTGDGNEVFFVSNSINPKNIFDPPKDPDLHIYGYPLWLIAWGWADWQKKLAKINQIEQNYIMVAKTKFINPPLPAYVFLDNYFTNPEKYAEHYTETDKKHFYPKYEYQKEQWNLIAQSGPAAPKIDKSQSIQARAHYSFFFKWGGCPAPMEEVKDPCQQGTYPIPNYQLQASQIQDPKTDKRSFIWDFDERRETITPKAAKRLKHISTFDTVFTDRPPFDLKLPEKETEEETSSEEEIQTSLSHKVDHLRLKHRLLRRKLNRLIKQKLSTL</sequence>
<comment type="similarity">
    <text evidence="2 6">Belongs to the anelloviridae capsid protein family.</text>
</comment>
<proteinExistence type="inferred from homology"/>
<evidence type="ECO:0000256" key="6">
    <source>
        <dbReference type="RuleBase" id="RU361230"/>
    </source>
</evidence>
<dbReference type="Pfam" id="PF02956">
    <property type="entry name" value="TT_ORF1"/>
    <property type="match status" value="1"/>
</dbReference>
<protein>
    <recommendedName>
        <fullName evidence="6">Capsid protein</fullName>
    </recommendedName>
</protein>
<dbReference type="EMBL" id="PP857160">
    <property type="protein sequence ID" value="XBU06707.1"/>
    <property type="molecule type" value="Genomic_DNA"/>
</dbReference>
<dbReference type="GO" id="GO:0039615">
    <property type="term" value="C:T=1 icosahedral viral capsid"/>
    <property type="evidence" value="ECO:0007669"/>
    <property type="project" value="UniProtKB-UniRule"/>
</dbReference>
<name>A0AAU7STJ7_9VIRU</name>